<feature type="coiled-coil region" evidence="1">
    <location>
        <begin position="421"/>
        <end position="451"/>
    </location>
</feature>
<evidence type="ECO:0000313" key="2">
    <source>
        <dbReference type="EMBL" id="XCH39335.1"/>
    </source>
</evidence>
<dbReference type="EMBL" id="PP955094">
    <property type="protein sequence ID" value="XCH39335.1"/>
    <property type="molecule type" value="Genomic_DNA"/>
</dbReference>
<name>A0AAU8GFL3_9VIRU</name>
<accession>A0AAU8GFL3</accession>
<reference evidence="2" key="1">
    <citation type="submission" date="2024-06" db="EMBL/GenBank/DDBJ databases">
        <title>North American crayfish harbour diverse members of the Nudiviridae.</title>
        <authorList>
            <person name="Stratton C."/>
            <person name="Bojko J."/>
        </authorList>
    </citation>
    <scope>NUCLEOTIDE SEQUENCE</scope>
    <source>
        <strain evidence="2">142H</strain>
    </source>
</reference>
<sequence length="530" mass="61917">MEKIIDNIIIPKLIPYNTNNNKPKDGFKAIVLDGSRYLIHINNKEIQNIYDIKQKNANKHRIPISEKLMKSMIDKIYLYANGQFMNKEAIYNYIFEIVYSHRAVKFIDIFYNECIPELNTTSYKDRIGIMHELINCNNSRFSVIDDKPLYDININNVQVTTFLRCFHSFIPYIIDNIIQPIDSQYNYMVVGCGDLIRNTRIVLKKEPFTSLAQITSIIKQKIINGNTKILSDIESLETEKQIDIYNTLKAKYFENSKEEKDEENNIIFVHSQVHQVHLLAAKNPNNSLLEIFGFAKYNNSIANDINTIIINQPENIYWSDPSFISNFSNLAFYKNIFVVTCRRQHNKYSKNKLTNLIISKVQSFINCNNIKNNMANIDTLPIVEKMKFGNITLNNATNDEIINECRKRLSNILVISNNFELQQLIQKIHKLQIHQNEIKNKLSELSALLSKTEHTYICSFINDLSKYTTETNKNIEKEIMHNIKISSAHHKNLKRRNINNDNKINEMKKFKVDDDNLEDRYSDASDEISN</sequence>
<evidence type="ECO:0000256" key="1">
    <source>
        <dbReference type="SAM" id="Coils"/>
    </source>
</evidence>
<keyword evidence="1" id="KW-0175">Coiled coil</keyword>
<gene>
    <name evidence="2" type="ORF">FpNV_090</name>
</gene>
<protein>
    <submittedName>
        <fullName evidence="2">Uncharacterized protein</fullName>
    </submittedName>
</protein>
<organism evidence="2">
    <name type="scientific">Faxonius propinquus nudivirus</name>
    <dbReference type="NCBI Taxonomy" id="3139431"/>
    <lineage>
        <taxon>Viruses</taxon>
        <taxon>Viruses incertae sedis</taxon>
        <taxon>Naldaviricetes</taxon>
        <taxon>Lefavirales</taxon>
        <taxon>Nudiviridae</taxon>
    </lineage>
</organism>
<proteinExistence type="predicted"/>